<evidence type="ECO:0000256" key="1">
    <source>
        <dbReference type="ARBA" id="ARBA00004651"/>
    </source>
</evidence>
<feature type="transmembrane region" description="Helical" evidence="9">
    <location>
        <begin position="149"/>
        <end position="174"/>
    </location>
</feature>
<dbReference type="OrthoDB" id="9807274at2"/>
<keyword evidence="3" id="KW-0813">Transport</keyword>
<evidence type="ECO:0000256" key="5">
    <source>
        <dbReference type="ARBA" id="ARBA00022692"/>
    </source>
</evidence>
<feature type="transmembrane region" description="Helical" evidence="9">
    <location>
        <begin position="314"/>
        <end position="339"/>
    </location>
</feature>
<dbReference type="PANTHER" id="PTHR42718:SF9">
    <property type="entry name" value="MAJOR FACILITATOR SUPERFAMILY MULTIDRUG TRANSPORTER MFSC"/>
    <property type="match status" value="1"/>
</dbReference>
<keyword evidence="6 9" id="KW-1133">Transmembrane helix</keyword>
<accession>A0A378YD60</accession>
<dbReference type="InterPro" id="IPR036259">
    <property type="entry name" value="MFS_trans_sf"/>
</dbReference>
<name>A0A378YD60_9BURK</name>
<feature type="transmembrane region" description="Helical" evidence="9">
    <location>
        <begin position="123"/>
        <end position="143"/>
    </location>
</feature>
<organism evidence="11 12">
    <name type="scientific">Pandoraea pnomenusa</name>
    <dbReference type="NCBI Taxonomy" id="93220"/>
    <lineage>
        <taxon>Bacteria</taxon>
        <taxon>Pseudomonadati</taxon>
        <taxon>Pseudomonadota</taxon>
        <taxon>Betaproteobacteria</taxon>
        <taxon>Burkholderiales</taxon>
        <taxon>Burkholderiaceae</taxon>
        <taxon>Pandoraea</taxon>
    </lineage>
</organism>
<feature type="transmembrane region" description="Helical" evidence="9">
    <location>
        <begin position="416"/>
        <end position="435"/>
    </location>
</feature>
<dbReference type="GO" id="GO:0005886">
    <property type="term" value="C:plasma membrane"/>
    <property type="evidence" value="ECO:0007669"/>
    <property type="project" value="UniProtKB-SubCell"/>
</dbReference>
<dbReference type="Proteomes" id="UP000254573">
    <property type="component" value="Unassembled WGS sequence"/>
</dbReference>
<dbReference type="NCBIfam" id="TIGR00711">
    <property type="entry name" value="efflux_EmrB"/>
    <property type="match status" value="1"/>
</dbReference>
<feature type="transmembrane region" description="Helical" evidence="9">
    <location>
        <begin position="377"/>
        <end position="396"/>
    </location>
</feature>
<feature type="transmembrane region" description="Helical" evidence="9">
    <location>
        <begin position="181"/>
        <end position="204"/>
    </location>
</feature>
<protein>
    <submittedName>
        <fullName evidence="11">Multidrug resistance protein B</fullName>
    </submittedName>
</protein>
<evidence type="ECO:0000256" key="8">
    <source>
        <dbReference type="SAM" id="MobiDB-lite"/>
    </source>
</evidence>
<evidence type="ECO:0000256" key="6">
    <source>
        <dbReference type="ARBA" id="ARBA00022989"/>
    </source>
</evidence>
<keyword evidence="5 9" id="KW-0812">Transmembrane</keyword>
<evidence type="ECO:0000256" key="7">
    <source>
        <dbReference type="ARBA" id="ARBA00023136"/>
    </source>
</evidence>
<dbReference type="GO" id="GO:0022857">
    <property type="term" value="F:transmembrane transporter activity"/>
    <property type="evidence" value="ECO:0007669"/>
    <property type="project" value="InterPro"/>
</dbReference>
<dbReference type="PROSITE" id="PS50850">
    <property type="entry name" value="MFS"/>
    <property type="match status" value="1"/>
</dbReference>
<feature type="region of interest" description="Disordered" evidence="8">
    <location>
        <begin position="1"/>
        <end position="37"/>
    </location>
</feature>
<feature type="transmembrane region" description="Helical" evidence="9">
    <location>
        <begin position="531"/>
        <end position="549"/>
    </location>
</feature>
<sequence>MSATQTGGLLPQPVPVGNPAPAPRPARSANDGRERAVAPAPGGGYSAGAMSTRAKVIAFATMVVGMFIALLDIQIVSASLRDIGGGLSAGADETAWVQTSYLIAEIIVIPLSGWLSRVMSTRWIFAASAAGFTVASLLCGAAWNIQSMIAFRALQGFLGGSMIPLVFTTAFAFFSGPQRVLAAAVVGGLSSLAPTLGPTIGGWITDNYSWHWLFFVNLVPGIFVTVTVPLLVRIDRADWSLLRGADYLGMALMAVSLGCLEYTLEEGPRWDWFGDDTIRTTAWLAAVCGVAFVWRSLTYAQPIVDLRALRQRNFALGCFFSFATGIGIFATIYLTPLFLGRVRGFSAFEIGMAVFSTGVFQLMSIPLYAMLANRIDLRWLMMVGLGAFALSMWQFAPITHDWGAWQLMLPQALRGAAQQFAVAPIVTLTLGSLPPARLRLASGLFNLMRNLGGAIGIAVCTTVLNDRTNLHFFRLAERMGEGSPAVGEWLAGVGARMSVAGLDAVDAHTAALRQLWTLTLREAQTMTFGDVYTGLGVIFVCVTLMVPLLRRVAPPATPSADAH</sequence>
<feature type="transmembrane region" description="Helical" evidence="9">
    <location>
        <begin position="345"/>
        <end position="365"/>
    </location>
</feature>
<dbReference type="CDD" id="cd17503">
    <property type="entry name" value="MFS_LmrB_MDR_like"/>
    <property type="match status" value="1"/>
</dbReference>
<reference evidence="11 12" key="1">
    <citation type="submission" date="2018-06" db="EMBL/GenBank/DDBJ databases">
        <authorList>
            <consortium name="Pathogen Informatics"/>
            <person name="Doyle S."/>
        </authorList>
    </citation>
    <scope>NUCLEOTIDE SEQUENCE [LARGE SCALE GENOMIC DNA]</scope>
    <source>
        <strain evidence="11 12">NCTC13160</strain>
    </source>
</reference>
<feature type="transmembrane region" description="Helical" evidence="9">
    <location>
        <begin position="95"/>
        <end position="116"/>
    </location>
</feature>
<evidence type="ECO:0000256" key="2">
    <source>
        <dbReference type="ARBA" id="ARBA00008537"/>
    </source>
</evidence>
<feature type="transmembrane region" description="Helical" evidence="9">
    <location>
        <begin position="244"/>
        <end position="264"/>
    </location>
</feature>
<keyword evidence="4" id="KW-1003">Cell membrane</keyword>
<feature type="transmembrane region" description="Helical" evidence="9">
    <location>
        <begin position="276"/>
        <end position="294"/>
    </location>
</feature>
<dbReference type="InterPro" id="IPR004638">
    <property type="entry name" value="EmrB-like"/>
</dbReference>
<dbReference type="STRING" id="93220.A6P55_22500"/>
<feature type="transmembrane region" description="Helical" evidence="9">
    <location>
        <begin position="210"/>
        <end position="232"/>
    </location>
</feature>
<evidence type="ECO:0000259" key="10">
    <source>
        <dbReference type="PROSITE" id="PS50850"/>
    </source>
</evidence>
<dbReference type="Gene3D" id="1.20.1250.20">
    <property type="entry name" value="MFS general substrate transporter like domains"/>
    <property type="match status" value="1"/>
</dbReference>
<dbReference type="Gene3D" id="1.20.1720.10">
    <property type="entry name" value="Multidrug resistance protein D"/>
    <property type="match status" value="1"/>
</dbReference>
<evidence type="ECO:0000256" key="9">
    <source>
        <dbReference type="SAM" id="Phobius"/>
    </source>
</evidence>
<feature type="transmembrane region" description="Helical" evidence="9">
    <location>
        <begin position="56"/>
        <end position="75"/>
    </location>
</feature>
<dbReference type="InterPro" id="IPR020846">
    <property type="entry name" value="MFS_dom"/>
</dbReference>
<feature type="domain" description="Major facilitator superfamily (MFS) profile" evidence="10">
    <location>
        <begin position="58"/>
        <end position="558"/>
    </location>
</feature>
<feature type="compositionally biased region" description="Pro residues" evidence="8">
    <location>
        <begin position="12"/>
        <end position="24"/>
    </location>
</feature>
<comment type="similarity">
    <text evidence="2">Belongs to the major facilitator superfamily. EmrB family.</text>
</comment>
<dbReference type="PANTHER" id="PTHR42718">
    <property type="entry name" value="MAJOR FACILITATOR SUPERFAMILY MULTIDRUG TRANSPORTER MFSC"/>
    <property type="match status" value="1"/>
</dbReference>
<evidence type="ECO:0000313" key="12">
    <source>
        <dbReference type="Proteomes" id="UP000254573"/>
    </source>
</evidence>
<comment type="subcellular location">
    <subcellularLocation>
        <location evidence="1">Cell membrane</location>
        <topology evidence="1">Multi-pass membrane protein</topology>
    </subcellularLocation>
</comment>
<proteinExistence type="inferred from homology"/>
<evidence type="ECO:0000256" key="3">
    <source>
        <dbReference type="ARBA" id="ARBA00022448"/>
    </source>
</evidence>
<dbReference type="EMBL" id="UGSG01000001">
    <property type="protein sequence ID" value="SUA74441.1"/>
    <property type="molecule type" value="Genomic_DNA"/>
</dbReference>
<dbReference type="AlphaFoldDB" id="A0A378YD60"/>
<evidence type="ECO:0000313" key="11">
    <source>
        <dbReference type="EMBL" id="SUA74441.1"/>
    </source>
</evidence>
<dbReference type="Pfam" id="PF07690">
    <property type="entry name" value="MFS_1"/>
    <property type="match status" value="1"/>
</dbReference>
<gene>
    <name evidence="11" type="primary">emrB_3</name>
    <name evidence="11" type="ORF">NCTC13160_00314</name>
</gene>
<dbReference type="SUPFAM" id="SSF103473">
    <property type="entry name" value="MFS general substrate transporter"/>
    <property type="match status" value="1"/>
</dbReference>
<dbReference type="InterPro" id="IPR011701">
    <property type="entry name" value="MFS"/>
</dbReference>
<evidence type="ECO:0000256" key="4">
    <source>
        <dbReference type="ARBA" id="ARBA00022475"/>
    </source>
</evidence>
<keyword evidence="7 9" id="KW-0472">Membrane</keyword>